<dbReference type="InterPro" id="IPR050445">
    <property type="entry name" value="Bact_polysacc_biosynth/exp"/>
</dbReference>
<organism evidence="3 4">
    <name type="scientific">Bartonella choladocola</name>
    <dbReference type="NCBI Taxonomy" id="2750995"/>
    <lineage>
        <taxon>Bacteria</taxon>
        <taxon>Pseudomonadati</taxon>
        <taxon>Pseudomonadota</taxon>
        <taxon>Alphaproteobacteria</taxon>
        <taxon>Hyphomicrobiales</taxon>
        <taxon>Bartonellaceae</taxon>
        <taxon>Bartonella</taxon>
    </lineage>
</organism>
<keyword evidence="1" id="KW-0175">Coiled coil</keyword>
<dbReference type="RefSeq" id="WP_077991944.1">
    <property type="nucleotide sequence ID" value="NZ_CP015625.1"/>
</dbReference>
<evidence type="ECO:0000256" key="2">
    <source>
        <dbReference type="SAM" id="Phobius"/>
    </source>
</evidence>
<proteinExistence type="predicted"/>
<dbReference type="Proteomes" id="UP000189632">
    <property type="component" value="Chromosome"/>
</dbReference>
<evidence type="ECO:0000313" key="3">
    <source>
        <dbReference type="EMBL" id="AQT47148.1"/>
    </source>
</evidence>
<keyword evidence="2" id="KW-0472">Membrane</keyword>
<evidence type="ECO:0000313" key="4">
    <source>
        <dbReference type="Proteomes" id="UP000189632"/>
    </source>
</evidence>
<dbReference type="PANTHER" id="PTHR32309">
    <property type="entry name" value="TYROSINE-PROTEIN KINASE"/>
    <property type="match status" value="1"/>
</dbReference>
<reference evidence="3 4" key="1">
    <citation type="submission" date="2016-11" db="EMBL/GenBank/DDBJ databases">
        <title>Comparative genomics of Bartonella apis.</title>
        <authorList>
            <person name="Engel P."/>
        </authorList>
    </citation>
    <scope>NUCLEOTIDE SEQUENCE [LARGE SCALE GENOMIC DNA]</scope>
    <source>
        <strain evidence="3 4">BBC0122</strain>
    </source>
</reference>
<dbReference type="OrthoDB" id="230260at2"/>
<accession>A0A1U9MHD0</accession>
<protein>
    <submittedName>
        <fullName evidence="3">Uncharacterized protein involved in exopolysaccharide biosynthesis</fullName>
    </submittedName>
</protein>
<name>A0A1U9MHD0_9HYPH</name>
<dbReference type="GO" id="GO:0005886">
    <property type="term" value="C:plasma membrane"/>
    <property type="evidence" value="ECO:0007669"/>
    <property type="project" value="TreeGrafter"/>
</dbReference>
<feature type="coiled-coil region" evidence="1">
    <location>
        <begin position="226"/>
        <end position="274"/>
    </location>
</feature>
<dbReference type="Gene3D" id="3.40.50.300">
    <property type="entry name" value="P-loop containing nucleotide triphosphate hydrolases"/>
    <property type="match status" value="1"/>
</dbReference>
<keyword evidence="2" id="KW-1133">Transmembrane helix</keyword>
<keyword evidence="4" id="KW-1185">Reference proteome</keyword>
<keyword evidence="2" id="KW-0812">Transmembrane</keyword>
<feature type="transmembrane region" description="Helical" evidence="2">
    <location>
        <begin position="357"/>
        <end position="380"/>
    </location>
</feature>
<dbReference type="GO" id="GO:0004713">
    <property type="term" value="F:protein tyrosine kinase activity"/>
    <property type="evidence" value="ECO:0007669"/>
    <property type="project" value="TreeGrafter"/>
</dbReference>
<sequence length="589" mass="66047">MTRKAGSDNYFKQFTPQNIVMVLLATVVCFVIALLYCLSKPEIYDAKAEFSIRQKAGFMTSDGIKDNVPPVLPSDTVYQKMARFLKDAAVGNDLTAFYHSLSVKEYPYHIELVFSDKSGTRARLMLQNVLNILTKEFLDSDQRGDANELSKIRKERNKHLESALENFKNNWKTDDYKAGNAELYGALISAVNNRIAYMASIEALGNLLETGKSPLDLDFIARDPAVQNTRANLNKLATEIAHMETQLGSTHPQIKAMMSEQNALKQELDRHINLAIERLYTEADLCVKVENGLRDELIKAGDINNQSGKQAFDQLEEKLKSIWADYDKKTDDRGLADNQNIEVSPISVEKRSLLSRFGWPLSIFTLVIFLVLLVASLFLAKCWKRERKHVSGQEKSQTPENNADISNAPVKAPEQLKLDFAGLVDEIRKFNLRIVTVVGKDAAQASARLSMKLRSVEKSVLLVDISTNEIGNLIGPHRGFTDVLTGDAKISEVIYSDYDTGVDILPRGIASLLRAKDFASDIPTLIDALKEQYAVILIAMSEVSEFGVEEIFKQSNCLIISCHDLNDQDSWRNLFSKYSDQPLFTLIDS</sequence>
<dbReference type="PANTHER" id="PTHR32309:SF13">
    <property type="entry name" value="FERRIC ENTEROBACTIN TRANSPORT PROTEIN FEPE"/>
    <property type="match status" value="1"/>
</dbReference>
<evidence type="ECO:0000256" key="1">
    <source>
        <dbReference type="SAM" id="Coils"/>
    </source>
</evidence>
<dbReference type="KEGG" id="bapi:BBC0122_010260"/>
<feature type="transmembrane region" description="Helical" evidence="2">
    <location>
        <begin position="19"/>
        <end position="38"/>
    </location>
</feature>
<dbReference type="InterPro" id="IPR027417">
    <property type="entry name" value="P-loop_NTPase"/>
</dbReference>
<dbReference type="EMBL" id="CP015625">
    <property type="protein sequence ID" value="AQT47148.1"/>
    <property type="molecule type" value="Genomic_DNA"/>
</dbReference>
<gene>
    <name evidence="3" type="ORF">BBC0122_010260</name>
</gene>
<dbReference type="AlphaFoldDB" id="A0A1U9MHD0"/>